<keyword evidence="4" id="KW-1185">Reference proteome</keyword>
<name>H2J6D6_MARPK</name>
<reference evidence="3 4" key="1">
    <citation type="journal article" date="2012" name="J. Bacteriol.">
        <title>Complete Genome Sequence of the Thermophilic, Piezophilic, Heterotrophic Bacterium Marinitoga piezophila KA3.</title>
        <authorList>
            <person name="Lucas S."/>
            <person name="Han J."/>
            <person name="Lapidus A."/>
            <person name="Cheng J.F."/>
            <person name="Goodwin L.A."/>
            <person name="Pitluck S."/>
            <person name="Peters L."/>
            <person name="Mikhailova N."/>
            <person name="Teshima H."/>
            <person name="Detter J.C."/>
            <person name="Han C."/>
            <person name="Tapia R."/>
            <person name="Land M."/>
            <person name="Hauser L."/>
            <person name="Kyrpides N.C."/>
            <person name="Ivanova N."/>
            <person name="Pagani I."/>
            <person name="Vannier P."/>
            <person name="Oger P."/>
            <person name="Bartlett D.H."/>
            <person name="Noll K.M."/>
            <person name="Woyke T."/>
            <person name="Jebbar M."/>
        </authorList>
    </citation>
    <scope>NUCLEOTIDE SEQUENCE [LARGE SCALE GENOMIC DNA]</scope>
    <source>
        <strain evidence="4">DSM 14283 / JCM 11233 / KA3</strain>
    </source>
</reference>
<dbReference type="EMBL" id="CP003257">
    <property type="protein sequence ID" value="AEX86284.1"/>
    <property type="molecule type" value="Genomic_DNA"/>
</dbReference>
<dbReference type="AlphaFoldDB" id="H2J6D6"/>
<dbReference type="Gene3D" id="3.30.750.140">
    <property type="match status" value="1"/>
</dbReference>
<feature type="compositionally biased region" description="Basic and acidic residues" evidence="2">
    <location>
        <begin position="1149"/>
        <end position="1166"/>
    </location>
</feature>
<dbReference type="STRING" id="443254.Marpi_1904"/>
<dbReference type="eggNOG" id="COG0419">
    <property type="taxonomic scope" value="Bacteria"/>
</dbReference>
<evidence type="ECO:0000313" key="3">
    <source>
        <dbReference type="EMBL" id="AEX86284.1"/>
    </source>
</evidence>
<keyword evidence="1" id="KW-0175">Coiled coil</keyword>
<dbReference type="Proteomes" id="UP000007161">
    <property type="component" value="Chromosome"/>
</dbReference>
<gene>
    <name evidence="3" type="ordered locus">Marpi_1904</name>
</gene>
<feature type="region of interest" description="Disordered" evidence="2">
    <location>
        <begin position="1130"/>
        <end position="1170"/>
    </location>
</feature>
<protein>
    <submittedName>
        <fullName evidence="3">Uncharacterized protein</fullName>
    </submittedName>
</protein>
<accession>H2J6D6</accession>
<dbReference type="OrthoDB" id="10021215at2"/>
<dbReference type="HOGENOM" id="CLU_272472_0_0_0"/>
<feature type="compositionally biased region" description="Low complexity" evidence="2">
    <location>
        <begin position="1138"/>
        <end position="1148"/>
    </location>
</feature>
<organism evidence="3 4">
    <name type="scientific">Marinitoga piezophila (strain DSM 14283 / JCM 11233 / KA3)</name>
    <dbReference type="NCBI Taxonomy" id="443254"/>
    <lineage>
        <taxon>Bacteria</taxon>
        <taxon>Thermotogati</taxon>
        <taxon>Thermotogota</taxon>
        <taxon>Thermotogae</taxon>
        <taxon>Petrotogales</taxon>
        <taxon>Petrotogaceae</taxon>
        <taxon>Marinitoga</taxon>
    </lineage>
</organism>
<sequence length="1185" mass="139818">MISGLPLLFSIKKEKKALFANENNEIKSANKTFYKLFVENKNSSLNHASKINSFVKKEAFRDNEKSRILKSLNIKKINIKKINGYETGNSHLKSFAIKKVKLTKLEKSLKNDNLKIENKENVDYKKIIEILKSVEENIKYLKIEPEKINKKALIEIKKEIDNIKKAIFSLEKKTEDKSGLNEKLKQIVEIFEKDIKNIENSKQIRKIYIKDSDLIKFSENKETQKFSREINIKKEELKSDNKSDNKLEVINKSIEMLKNKIDELDKLSEKMNKVIVENKSNNLINKKESKINEANKEKLIKELKQIHKKLQNMNSKEDKNEINEVKRIIIALINKISDRNKSNEIKEIKNELSKALEKIKLINIEIENKKSEIIESKKIEVINNNEFNENQIKDKIRKILIKSDLKLTEINKGNPDTKHKEKIMKIAEEIINTVESYTKTKISNKDEIKEKVYKKIKESGINNLNINKLNEDNEKLLESLINLFDFHKVKKEIKNPEIKKIINETAGKIFNILKNNHNIKYEDKNIKKIEYLILEAVKNNKENSEEKETAKIITESIIKELNINPFQKNEGKTKDLKIKIEKEIESMIKKINKQIKEGDVKELNIDKKTTENHNEKLNFTKEDVKKVIRFILSYKEKDEILSKDTREEIKEIKKIIIDNQNKKSESPIGQKKEKDLSNITRRENNLNELQNKIEKLIKDIFHDVEQSKLTPETYPEELKKLIKDIQKVFFKSPEKNEKIKSSHNINNIKRENGGKIEKRINNKIDQNNKNNEFERIRINRNNTEKFKYLENKEVDNAEFIKNEKVPEILKAKSVKYKKLKNTLNLKKGNNYKVSIKNTFDSKQKVLQIKDKNINIKILINNNKQAVALLKSIELNKAHIKKPQNNIDVNLLKHKIQTFMENNKKHVEKIYSSEKSEGYILKNNISGNNIKDLKGVLSKNKMDYTLVKNYKDIKVLIKYSKEGIDEAREILKTVENIKIKKNNKISYIPENKIENFRNLKRDKKVELKSPIFEKKVEYLHPHLLKQTSAQETRQLTNNNVPKTITINELQNRIVNTIKKIENVPKYFEKTVVKVNPPDLGEVEIKIIKSMKNLSLDITVENDRYGREIEKRLENVIQVFKENYEKMELNIKTDQRNEQNQDNSQNQQRENNQKENLYKENDSENEKKRKDKRNTFWEFLRGDLNDQ</sequence>
<feature type="coiled-coil region" evidence="1">
    <location>
        <begin position="153"/>
        <end position="201"/>
    </location>
</feature>
<evidence type="ECO:0000313" key="4">
    <source>
        <dbReference type="Proteomes" id="UP000007161"/>
    </source>
</evidence>
<proteinExistence type="predicted"/>
<evidence type="ECO:0000256" key="1">
    <source>
        <dbReference type="SAM" id="Coils"/>
    </source>
</evidence>
<reference evidence="4" key="2">
    <citation type="submission" date="2012-01" db="EMBL/GenBank/DDBJ databases">
        <title>Complete sequence of chromosome of Marinitoga piezophila KA3.</title>
        <authorList>
            <person name="Lucas S."/>
            <person name="Han J."/>
            <person name="Lapidus A."/>
            <person name="Cheng J.-F."/>
            <person name="Goodwin L."/>
            <person name="Pitluck S."/>
            <person name="Peters L."/>
            <person name="Mikhailova N."/>
            <person name="Teshima H."/>
            <person name="Detter J.C."/>
            <person name="Han C."/>
            <person name="Tapia R."/>
            <person name="Land M."/>
            <person name="Hauser L."/>
            <person name="Kyrpides N."/>
            <person name="Ivanova N."/>
            <person name="Pagani I."/>
            <person name="Jebbar M."/>
            <person name="Vannier P."/>
            <person name="Oger P."/>
            <person name="Cario A."/>
            <person name="Bartlett D."/>
            <person name="Noll K.M."/>
            <person name="Woyke T."/>
        </authorList>
    </citation>
    <scope>NUCLEOTIDE SEQUENCE [LARGE SCALE GENOMIC DNA]</scope>
    <source>
        <strain evidence="4">DSM 14283 / JCM 11233 / KA3</strain>
    </source>
</reference>
<dbReference type="KEGG" id="mpz:Marpi_1904"/>
<feature type="coiled-coil region" evidence="1">
    <location>
        <begin position="247"/>
        <end position="372"/>
    </location>
</feature>
<dbReference type="RefSeq" id="WP_014297355.1">
    <property type="nucleotide sequence ID" value="NC_016751.1"/>
</dbReference>
<dbReference type="InterPro" id="IPR038610">
    <property type="entry name" value="FliK-like_C_sf"/>
</dbReference>
<evidence type="ECO:0000256" key="2">
    <source>
        <dbReference type="SAM" id="MobiDB-lite"/>
    </source>
</evidence>
<feature type="coiled-coil region" evidence="1">
    <location>
        <begin position="672"/>
        <end position="699"/>
    </location>
</feature>